<dbReference type="EMBL" id="SNZE01000020">
    <property type="protein sequence ID" value="TDR30497.1"/>
    <property type="molecule type" value="Genomic_DNA"/>
</dbReference>
<dbReference type="SUPFAM" id="SSF56954">
    <property type="entry name" value="Outer membrane efflux proteins (OEP)"/>
    <property type="match status" value="1"/>
</dbReference>
<dbReference type="GO" id="GO:0015562">
    <property type="term" value="F:efflux transmembrane transporter activity"/>
    <property type="evidence" value="ECO:0007669"/>
    <property type="project" value="InterPro"/>
</dbReference>
<gene>
    <name evidence="8" type="ORF">DFR44_1207</name>
</gene>
<evidence type="ECO:0000256" key="6">
    <source>
        <dbReference type="ARBA" id="ARBA00023136"/>
    </source>
</evidence>
<sequence length="239" mass="26275">MSEKYEVVNLDDYTGIYLFRKGENKQHAQAKYKTSLMNLAYQMGQSTDIVINLPDIAAPSSVKTEGLEELNTWLGQVKQHPAIAAAKAKLASAKADVRSAQSTLLPTVDFNASYYQNGYPGQGLASTRTNVATYGLALNVPLFDGFAEYYKVKAAQEQVEKNEIAVQDTEQQITAQVSVAYANAMSSWKSLQASESMLVSASELLKSTERSYAHGYADVIDMINAQNTYAQVMQERVQS</sequence>
<evidence type="ECO:0000256" key="4">
    <source>
        <dbReference type="ARBA" id="ARBA00022452"/>
    </source>
</evidence>
<dbReference type="Gene3D" id="1.20.1600.10">
    <property type="entry name" value="Outer membrane efflux proteins (OEP)"/>
    <property type="match status" value="1"/>
</dbReference>
<protein>
    <submittedName>
        <fullName evidence="8">Outer membrane efflux protein</fullName>
    </submittedName>
</protein>
<accession>A0A4R6Y2G3</accession>
<comment type="subcellular location">
    <subcellularLocation>
        <location evidence="1">Cell outer membrane</location>
    </subcellularLocation>
</comment>
<dbReference type="GO" id="GO:1990281">
    <property type="term" value="C:efflux pump complex"/>
    <property type="evidence" value="ECO:0007669"/>
    <property type="project" value="TreeGrafter"/>
</dbReference>
<organism evidence="8 9">
    <name type="scientific">Hydromonas duriensis</name>
    <dbReference type="NCBI Taxonomy" id="1527608"/>
    <lineage>
        <taxon>Bacteria</taxon>
        <taxon>Pseudomonadati</taxon>
        <taxon>Pseudomonadota</taxon>
        <taxon>Betaproteobacteria</taxon>
        <taxon>Burkholderiales</taxon>
        <taxon>Burkholderiaceae</taxon>
        <taxon>Hydromonas</taxon>
    </lineage>
</organism>
<keyword evidence="7" id="KW-0998">Cell outer membrane</keyword>
<comment type="caution">
    <text evidence="8">The sequence shown here is derived from an EMBL/GenBank/DDBJ whole genome shotgun (WGS) entry which is preliminary data.</text>
</comment>
<reference evidence="8 9" key="1">
    <citation type="submission" date="2019-03" db="EMBL/GenBank/DDBJ databases">
        <title>Genomic Encyclopedia of Type Strains, Phase IV (KMG-IV): sequencing the most valuable type-strain genomes for metagenomic binning, comparative biology and taxonomic classification.</title>
        <authorList>
            <person name="Goeker M."/>
        </authorList>
    </citation>
    <scope>NUCLEOTIDE SEQUENCE [LARGE SCALE GENOMIC DNA]</scope>
    <source>
        <strain evidence="8 9">DSM 102852</strain>
    </source>
</reference>
<comment type="similarity">
    <text evidence="2">Belongs to the outer membrane factor (OMF) (TC 1.B.17) family.</text>
</comment>
<proteinExistence type="inferred from homology"/>
<evidence type="ECO:0000256" key="7">
    <source>
        <dbReference type="ARBA" id="ARBA00023237"/>
    </source>
</evidence>
<dbReference type="PANTHER" id="PTHR30026:SF20">
    <property type="entry name" value="OUTER MEMBRANE PROTEIN TOLC"/>
    <property type="match status" value="1"/>
</dbReference>
<evidence type="ECO:0000256" key="1">
    <source>
        <dbReference type="ARBA" id="ARBA00004442"/>
    </source>
</evidence>
<keyword evidence="6" id="KW-0472">Membrane</keyword>
<evidence type="ECO:0000313" key="8">
    <source>
        <dbReference type="EMBL" id="TDR30497.1"/>
    </source>
</evidence>
<evidence type="ECO:0000313" key="9">
    <source>
        <dbReference type="Proteomes" id="UP000294480"/>
    </source>
</evidence>
<keyword evidence="3" id="KW-0813">Transport</keyword>
<name>A0A4R6Y2G3_9BURK</name>
<dbReference type="GO" id="GO:0009279">
    <property type="term" value="C:cell outer membrane"/>
    <property type="evidence" value="ECO:0007669"/>
    <property type="project" value="UniProtKB-SubCell"/>
</dbReference>
<dbReference type="Proteomes" id="UP000294480">
    <property type="component" value="Unassembled WGS sequence"/>
</dbReference>
<evidence type="ECO:0000256" key="5">
    <source>
        <dbReference type="ARBA" id="ARBA00022692"/>
    </source>
</evidence>
<dbReference type="InterPro" id="IPR051906">
    <property type="entry name" value="TolC-like"/>
</dbReference>
<dbReference type="AlphaFoldDB" id="A0A4R6Y2G3"/>
<keyword evidence="9" id="KW-1185">Reference proteome</keyword>
<dbReference type="GO" id="GO:0015288">
    <property type="term" value="F:porin activity"/>
    <property type="evidence" value="ECO:0007669"/>
    <property type="project" value="TreeGrafter"/>
</dbReference>
<dbReference type="InterPro" id="IPR003423">
    <property type="entry name" value="OMP_efflux"/>
</dbReference>
<keyword evidence="4" id="KW-1134">Transmembrane beta strand</keyword>
<dbReference type="Pfam" id="PF02321">
    <property type="entry name" value="OEP"/>
    <property type="match status" value="1"/>
</dbReference>
<keyword evidence="5" id="KW-0812">Transmembrane</keyword>
<evidence type="ECO:0000256" key="2">
    <source>
        <dbReference type="ARBA" id="ARBA00007613"/>
    </source>
</evidence>
<evidence type="ECO:0000256" key="3">
    <source>
        <dbReference type="ARBA" id="ARBA00022448"/>
    </source>
</evidence>
<dbReference type="PANTHER" id="PTHR30026">
    <property type="entry name" value="OUTER MEMBRANE PROTEIN TOLC"/>
    <property type="match status" value="1"/>
</dbReference>